<evidence type="ECO:0000259" key="1">
    <source>
        <dbReference type="Pfam" id="PF03496"/>
    </source>
</evidence>
<evidence type="ECO:0000313" key="2">
    <source>
        <dbReference type="EMBL" id="CAF1374886.1"/>
    </source>
</evidence>
<feature type="domain" description="ADP ribosyltransferase" evidence="1">
    <location>
        <begin position="32"/>
        <end position="139"/>
    </location>
</feature>
<dbReference type="InterPro" id="IPR003540">
    <property type="entry name" value="ADP-ribosyltransferase"/>
</dbReference>
<evidence type="ECO:0000313" key="4">
    <source>
        <dbReference type="Proteomes" id="UP000663829"/>
    </source>
</evidence>
<name>A0A815J306_9BILA</name>
<sequence length="154" mass="17722">MPRYPRTLFSVFHLYEIVAQEILYGMKNLSTKPEPIQNILILYRGQTMNNDEFEKLKNNVGGFVSVNSFMSTTTNRHVAVAFVGNKSSLMKYVLFEININIHLDTKPFASIVHLSTFQTEDEILFSMGTVFRIKNVEQLSHSLWKAELTLSEVK</sequence>
<dbReference type="Proteomes" id="UP000681722">
    <property type="component" value="Unassembled WGS sequence"/>
</dbReference>
<dbReference type="SUPFAM" id="SSF56399">
    <property type="entry name" value="ADP-ribosylation"/>
    <property type="match status" value="1"/>
</dbReference>
<dbReference type="PROSITE" id="PS51996">
    <property type="entry name" value="TR_MART"/>
    <property type="match status" value="1"/>
</dbReference>
<accession>A0A815J306</accession>
<dbReference type="GO" id="GO:0005576">
    <property type="term" value="C:extracellular region"/>
    <property type="evidence" value="ECO:0007669"/>
    <property type="project" value="InterPro"/>
</dbReference>
<dbReference type="Pfam" id="PF03496">
    <property type="entry name" value="ADPrib_exo_Tox"/>
    <property type="match status" value="1"/>
</dbReference>
<organism evidence="2 4">
    <name type="scientific">Didymodactylos carnosus</name>
    <dbReference type="NCBI Taxonomy" id="1234261"/>
    <lineage>
        <taxon>Eukaryota</taxon>
        <taxon>Metazoa</taxon>
        <taxon>Spiralia</taxon>
        <taxon>Gnathifera</taxon>
        <taxon>Rotifera</taxon>
        <taxon>Eurotatoria</taxon>
        <taxon>Bdelloidea</taxon>
        <taxon>Philodinida</taxon>
        <taxon>Philodinidae</taxon>
        <taxon>Didymodactylos</taxon>
    </lineage>
</organism>
<dbReference type="EMBL" id="CAJNOQ010016117">
    <property type="protein sequence ID" value="CAF1374886.1"/>
    <property type="molecule type" value="Genomic_DNA"/>
</dbReference>
<reference evidence="2" key="1">
    <citation type="submission" date="2021-02" db="EMBL/GenBank/DDBJ databases">
        <authorList>
            <person name="Nowell W R."/>
        </authorList>
    </citation>
    <scope>NUCLEOTIDE SEQUENCE</scope>
</reference>
<dbReference type="Proteomes" id="UP000663829">
    <property type="component" value="Unassembled WGS sequence"/>
</dbReference>
<dbReference type="EMBL" id="CAJOBC010077837">
    <property type="protein sequence ID" value="CAF4264425.1"/>
    <property type="molecule type" value="Genomic_DNA"/>
</dbReference>
<dbReference type="Gene3D" id="3.90.176.10">
    <property type="entry name" value="Toxin ADP-ribosyltransferase, Chain A, domain 1"/>
    <property type="match status" value="1"/>
</dbReference>
<keyword evidence="4" id="KW-1185">Reference proteome</keyword>
<dbReference type="AlphaFoldDB" id="A0A815J306"/>
<dbReference type="OrthoDB" id="10053713at2759"/>
<evidence type="ECO:0000313" key="3">
    <source>
        <dbReference type="EMBL" id="CAF4264425.1"/>
    </source>
</evidence>
<comment type="caution">
    <text evidence="2">The sequence shown here is derived from an EMBL/GenBank/DDBJ whole genome shotgun (WGS) entry which is preliminary data.</text>
</comment>
<protein>
    <recommendedName>
        <fullName evidence="1">ADP ribosyltransferase domain-containing protein</fullName>
    </recommendedName>
</protein>
<gene>
    <name evidence="2" type="ORF">GPM918_LOCUS32040</name>
    <name evidence="3" type="ORF">SRO942_LOCUS32696</name>
</gene>
<proteinExistence type="predicted"/>